<comment type="similarity">
    <text evidence="2">Belongs to the ABC-4 integral membrane protein family. LolC/E subfamily.</text>
</comment>
<reference evidence="11 12" key="1">
    <citation type="submission" date="2019-03" db="EMBL/GenBank/DDBJ databases">
        <title>Genomic Encyclopedia of Type Strains, Phase IV (KMG-IV): sequencing the most valuable type-strain genomes for metagenomic binning, comparative biology and taxonomic classification.</title>
        <authorList>
            <person name="Goeker M."/>
        </authorList>
    </citation>
    <scope>NUCLEOTIDE SEQUENCE [LARGE SCALE GENOMIC DNA]</scope>
    <source>
        <strain evidence="11 12">DSM 25488</strain>
    </source>
</reference>
<feature type="transmembrane region" description="Helical" evidence="8">
    <location>
        <begin position="20"/>
        <end position="49"/>
    </location>
</feature>
<feature type="transmembrane region" description="Helical" evidence="8">
    <location>
        <begin position="315"/>
        <end position="340"/>
    </location>
</feature>
<feature type="domain" description="ABC3 transporter permease C-terminal" evidence="9">
    <location>
        <begin position="274"/>
        <end position="407"/>
    </location>
</feature>
<evidence type="ECO:0000256" key="8">
    <source>
        <dbReference type="SAM" id="Phobius"/>
    </source>
</evidence>
<dbReference type="InterPro" id="IPR011925">
    <property type="entry name" value="LolCE_TM"/>
</dbReference>
<name>A0A4R6XIJ9_9GAMM</name>
<dbReference type="InterPro" id="IPR051447">
    <property type="entry name" value="Lipoprotein-release_system"/>
</dbReference>
<feature type="domain" description="MacB-like periplasmic core" evidence="10">
    <location>
        <begin position="25"/>
        <end position="241"/>
    </location>
</feature>
<proteinExistence type="inferred from homology"/>
<comment type="subcellular location">
    <subcellularLocation>
        <location evidence="1">Cell membrane</location>
        <topology evidence="1">Multi-pass membrane protein</topology>
    </subcellularLocation>
</comment>
<dbReference type="RefSeq" id="WP_246027023.1">
    <property type="nucleotide sequence ID" value="NZ_NIHB01000007.1"/>
</dbReference>
<evidence type="ECO:0000259" key="9">
    <source>
        <dbReference type="Pfam" id="PF02687"/>
    </source>
</evidence>
<evidence type="ECO:0000256" key="4">
    <source>
        <dbReference type="ARBA" id="ARBA00022475"/>
    </source>
</evidence>
<dbReference type="Proteomes" id="UP000295724">
    <property type="component" value="Unassembled WGS sequence"/>
</dbReference>
<dbReference type="GO" id="GO:0044874">
    <property type="term" value="P:lipoprotein localization to outer membrane"/>
    <property type="evidence" value="ECO:0007669"/>
    <property type="project" value="TreeGrafter"/>
</dbReference>
<evidence type="ECO:0000313" key="12">
    <source>
        <dbReference type="Proteomes" id="UP000295724"/>
    </source>
</evidence>
<dbReference type="NCBIfam" id="TIGR02212">
    <property type="entry name" value="lolCE"/>
    <property type="match status" value="1"/>
</dbReference>
<evidence type="ECO:0000256" key="2">
    <source>
        <dbReference type="ARBA" id="ARBA00005236"/>
    </source>
</evidence>
<dbReference type="Pfam" id="PF02687">
    <property type="entry name" value="FtsX"/>
    <property type="match status" value="1"/>
</dbReference>
<evidence type="ECO:0000256" key="6">
    <source>
        <dbReference type="ARBA" id="ARBA00022989"/>
    </source>
</evidence>
<keyword evidence="4" id="KW-1003">Cell membrane</keyword>
<keyword evidence="7 8" id="KW-0472">Membrane</keyword>
<protein>
    <submittedName>
        <fullName evidence="11">Lipoprotein-releasing system permease protein</fullName>
    </submittedName>
</protein>
<dbReference type="AlphaFoldDB" id="A0A4R6XIJ9"/>
<dbReference type="PANTHER" id="PTHR30489:SF0">
    <property type="entry name" value="LIPOPROTEIN-RELEASING SYSTEM TRANSMEMBRANE PROTEIN LOLE"/>
    <property type="match status" value="1"/>
</dbReference>
<evidence type="ECO:0000256" key="3">
    <source>
        <dbReference type="ARBA" id="ARBA00022448"/>
    </source>
</evidence>
<dbReference type="InterPro" id="IPR003838">
    <property type="entry name" value="ABC3_permease_C"/>
</dbReference>
<evidence type="ECO:0000256" key="1">
    <source>
        <dbReference type="ARBA" id="ARBA00004651"/>
    </source>
</evidence>
<dbReference type="Pfam" id="PF12704">
    <property type="entry name" value="MacB_PCD"/>
    <property type="match status" value="1"/>
</dbReference>
<evidence type="ECO:0000259" key="10">
    <source>
        <dbReference type="Pfam" id="PF12704"/>
    </source>
</evidence>
<dbReference type="EMBL" id="SNZB01000004">
    <property type="protein sequence ID" value="TDR19305.1"/>
    <property type="molecule type" value="Genomic_DNA"/>
</dbReference>
<dbReference type="GO" id="GO:0042953">
    <property type="term" value="P:lipoprotein transport"/>
    <property type="evidence" value="ECO:0007669"/>
    <property type="project" value="InterPro"/>
</dbReference>
<evidence type="ECO:0000256" key="7">
    <source>
        <dbReference type="ARBA" id="ARBA00023136"/>
    </source>
</evidence>
<keyword evidence="11" id="KW-0449">Lipoprotein</keyword>
<keyword evidence="12" id="KW-1185">Reference proteome</keyword>
<dbReference type="InterPro" id="IPR025857">
    <property type="entry name" value="MacB_PCD"/>
</dbReference>
<dbReference type="PANTHER" id="PTHR30489">
    <property type="entry name" value="LIPOPROTEIN-RELEASING SYSTEM TRANSMEMBRANE PROTEIN LOLE"/>
    <property type="match status" value="1"/>
</dbReference>
<feature type="transmembrane region" description="Helical" evidence="8">
    <location>
        <begin position="380"/>
        <end position="400"/>
    </location>
</feature>
<comment type="caution">
    <text evidence="11">The sequence shown here is derived from an EMBL/GenBank/DDBJ whole genome shotgun (WGS) entry which is preliminary data.</text>
</comment>
<keyword evidence="3" id="KW-0813">Transport</keyword>
<accession>A0A4R6XIJ9</accession>
<keyword evidence="6 8" id="KW-1133">Transmembrane helix</keyword>
<evidence type="ECO:0000313" key="11">
    <source>
        <dbReference type="EMBL" id="TDR19305.1"/>
    </source>
</evidence>
<keyword evidence="5 8" id="KW-0812">Transmembrane</keyword>
<sequence length="414" mass="45883">MNLPLFIGLRYTKAKRKNHFISFISLISMAGIALGVMTVIVVISVMNGFNKEFQQRMLSTVSHATISAFSGDHLTDWQQAIEKVTKKPEVLGAAPFIRTEGMLQGYKTEGAMIQGVMPELETEVTEFQNAMRYGALDDLQAGEFNMILGVDLAAHLGVGPGDTVTLYVPEFRTTAVGVTPRLKRFTVTGIFEVGMYEYDYKLALIHLEDARRLLRIPKGSAEGVRIKVNDLMQAPKIARDLAPELDGFYRIRDWTQEHVNFFKATRTERMVMFIILSMIVAVAAFNILSTLVMLVTEKQSDVAILRTLGMSSSQIMGVFMVSGTLIGLIGTAIGTGLGIITAININSIMQTLEGWFNTEFLSKDVYYITEITADLRSADVMMIVSIAFGLSILATLYPAWRASKVEPAEALRYE</sequence>
<evidence type="ECO:0000256" key="5">
    <source>
        <dbReference type="ARBA" id="ARBA00022692"/>
    </source>
</evidence>
<dbReference type="GO" id="GO:0098797">
    <property type="term" value="C:plasma membrane protein complex"/>
    <property type="evidence" value="ECO:0007669"/>
    <property type="project" value="TreeGrafter"/>
</dbReference>
<feature type="transmembrane region" description="Helical" evidence="8">
    <location>
        <begin position="271"/>
        <end position="295"/>
    </location>
</feature>
<organism evidence="11 12">
    <name type="scientific">Marinicella litoralis</name>
    <dbReference type="NCBI Taxonomy" id="644220"/>
    <lineage>
        <taxon>Bacteria</taxon>
        <taxon>Pseudomonadati</taxon>
        <taxon>Pseudomonadota</taxon>
        <taxon>Gammaproteobacteria</taxon>
        <taxon>Lysobacterales</taxon>
        <taxon>Marinicellaceae</taxon>
        <taxon>Marinicella</taxon>
    </lineage>
</organism>
<gene>
    <name evidence="11" type="ORF">C8D91_1853</name>
</gene>